<evidence type="ECO:0000256" key="4">
    <source>
        <dbReference type="ARBA" id="ARBA00022741"/>
    </source>
</evidence>
<evidence type="ECO:0000313" key="16">
    <source>
        <dbReference type="Proteomes" id="UP000198639"/>
    </source>
</evidence>
<proteinExistence type="inferred from homology"/>
<keyword evidence="7 10" id="KW-0573">Peptidoglycan synthesis</keyword>
<dbReference type="Pfam" id="PF01225">
    <property type="entry name" value="Mur_ligase"/>
    <property type="match status" value="1"/>
</dbReference>
<dbReference type="HAMAP" id="MF_02019">
    <property type="entry name" value="MurF"/>
    <property type="match status" value="1"/>
</dbReference>
<comment type="catalytic activity">
    <reaction evidence="10">
        <text>D-alanyl-D-alanine + UDP-N-acetyl-alpha-D-muramoyl-L-alanyl-gamma-D-glutamyl-meso-2,6-diaminopimelate + ATP = UDP-N-acetyl-alpha-D-muramoyl-L-alanyl-gamma-D-glutamyl-meso-2,6-diaminopimeloyl-D-alanyl-D-alanine + ADP + phosphate + H(+)</text>
        <dbReference type="Rhea" id="RHEA:28374"/>
        <dbReference type="ChEBI" id="CHEBI:15378"/>
        <dbReference type="ChEBI" id="CHEBI:30616"/>
        <dbReference type="ChEBI" id="CHEBI:43474"/>
        <dbReference type="ChEBI" id="CHEBI:57822"/>
        <dbReference type="ChEBI" id="CHEBI:61386"/>
        <dbReference type="ChEBI" id="CHEBI:83905"/>
        <dbReference type="ChEBI" id="CHEBI:456216"/>
        <dbReference type="EC" id="6.3.2.10"/>
    </reaction>
</comment>
<dbReference type="SUPFAM" id="SSF53623">
    <property type="entry name" value="MurD-like peptide ligases, catalytic domain"/>
    <property type="match status" value="1"/>
</dbReference>
<evidence type="ECO:0000256" key="2">
    <source>
        <dbReference type="ARBA" id="ARBA00022598"/>
    </source>
</evidence>
<feature type="region of interest" description="Disordered" evidence="11">
    <location>
        <begin position="265"/>
        <end position="287"/>
    </location>
</feature>
<dbReference type="GO" id="GO:0005524">
    <property type="term" value="F:ATP binding"/>
    <property type="evidence" value="ECO:0007669"/>
    <property type="project" value="UniProtKB-UniRule"/>
</dbReference>
<keyword evidence="8 10" id="KW-0131">Cell cycle</keyword>
<gene>
    <name evidence="10" type="primary">murF</name>
    <name evidence="15" type="ORF">SAMN05216204_13035</name>
</gene>
<dbReference type="Pfam" id="PF08245">
    <property type="entry name" value="Mur_ligase_M"/>
    <property type="match status" value="1"/>
</dbReference>
<evidence type="ECO:0000313" key="15">
    <source>
        <dbReference type="EMBL" id="SFD61929.1"/>
    </source>
</evidence>
<keyword evidence="5 10" id="KW-0067">ATP-binding</keyword>
<dbReference type="EMBL" id="FOLD01000030">
    <property type="protein sequence ID" value="SFD61929.1"/>
    <property type="molecule type" value="Genomic_DNA"/>
</dbReference>
<dbReference type="InterPro" id="IPR036565">
    <property type="entry name" value="Mur-like_cat_sf"/>
</dbReference>
<dbReference type="Pfam" id="PF02875">
    <property type="entry name" value="Mur_ligase_C"/>
    <property type="match status" value="1"/>
</dbReference>
<protein>
    <recommendedName>
        <fullName evidence="10">UDP-N-acetylmuramoyl-tripeptide--D-alanyl-D-alanine ligase</fullName>
        <ecNumber evidence="10">6.3.2.10</ecNumber>
    </recommendedName>
    <alternativeName>
        <fullName evidence="10">D-alanyl-D-alanine-adding enzyme</fullName>
    </alternativeName>
</protein>
<dbReference type="PANTHER" id="PTHR43024">
    <property type="entry name" value="UDP-N-ACETYLMURAMOYL-TRIPEPTIDE--D-ALANYL-D-ALANINE LIGASE"/>
    <property type="match status" value="1"/>
</dbReference>
<keyword evidence="1 10" id="KW-0963">Cytoplasm</keyword>
<feature type="binding site" evidence="10">
    <location>
        <begin position="108"/>
        <end position="114"/>
    </location>
    <ligand>
        <name>ATP</name>
        <dbReference type="ChEBI" id="CHEBI:30616"/>
    </ligand>
</feature>
<evidence type="ECO:0000256" key="3">
    <source>
        <dbReference type="ARBA" id="ARBA00022618"/>
    </source>
</evidence>
<evidence type="ECO:0000256" key="1">
    <source>
        <dbReference type="ARBA" id="ARBA00022490"/>
    </source>
</evidence>
<comment type="similarity">
    <text evidence="10">Belongs to the MurCDEF family. MurF subfamily.</text>
</comment>
<accession>A0A1I1TTR9</accession>
<dbReference type="InterPro" id="IPR000713">
    <property type="entry name" value="Mur_ligase_N"/>
</dbReference>
<dbReference type="InterPro" id="IPR035911">
    <property type="entry name" value="MurE/MurF_N"/>
</dbReference>
<keyword evidence="3 10" id="KW-0132">Cell division</keyword>
<evidence type="ECO:0000256" key="10">
    <source>
        <dbReference type="HAMAP-Rule" id="MF_02019"/>
    </source>
</evidence>
<dbReference type="InterPro" id="IPR005863">
    <property type="entry name" value="UDP-N-AcMur_synth"/>
</dbReference>
<evidence type="ECO:0000256" key="5">
    <source>
        <dbReference type="ARBA" id="ARBA00022840"/>
    </source>
</evidence>
<dbReference type="Proteomes" id="UP000198639">
    <property type="component" value="Unassembled WGS sequence"/>
</dbReference>
<feature type="domain" description="Mur ligase N-terminal catalytic" evidence="12">
    <location>
        <begin position="25"/>
        <end position="93"/>
    </location>
</feature>
<dbReference type="InterPro" id="IPR036615">
    <property type="entry name" value="Mur_ligase_C_dom_sf"/>
</dbReference>
<dbReference type="GO" id="GO:0008766">
    <property type="term" value="F:UDP-N-acetylmuramoylalanyl-D-glutamyl-2,6-diaminopimelate-D-alanyl-D-alanine ligase activity"/>
    <property type="evidence" value="ECO:0007669"/>
    <property type="project" value="RHEA"/>
</dbReference>
<comment type="function">
    <text evidence="10">Involved in cell wall formation. Catalyzes the final step in the synthesis of UDP-N-acetylmuramoyl-pentapeptide, the precursor of murein.</text>
</comment>
<dbReference type="RefSeq" id="WP_091876368.1">
    <property type="nucleotide sequence ID" value="NZ_FOLD01000030.1"/>
</dbReference>
<dbReference type="Gene3D" id="3.90.190.20">
    <property type="entry name" value="Mur ligase, C-terminal domain"/>
    <property type="match status" value="1"/>
</dbReference>
<evidence type="ECO:0000256" key="7">
    <source>
        <dbReference type="ARBA" id="ARBA00022984"/>
    </source>
</evidence>
<keyword evidence="4 10" id="KW-0547">Nucleotide-binding</keyword>
<dbReference type="GO" id="GO:0008360">
    <property type="term" value="P:regulation of cell shape"/>
    <property type="evidence" value="ECO:0007669"/>
    <property type="project" value="UniProtKB-KW"/>
</dbReference>
<reference evidence="16" key="1">
    <citation type="submission" date="2016-10" db="EMBL/GenBank/DDBJ databases">
        <authorList>
            <person name="Varghese N."/>
            <person name="Submissions S."/>
        </authorList>
    </citation>
    <scope>NUCLEOTIDE SEQUENCE [LARGE SCALE GENOMIC DNA]</scope>
    <source>
        <strain evidence="16">CGMCC 1.12041</strain>
    </source>
</reference>
<evidence type="ECO:0000256" key="11">
    <source>
        <dbReference type="SAM" id="MobiDB-lite"/>
    </source>
</evidence>
<dbReference type="InterPro" id="IPR004101">
    <property type="entry name" value="Mur_ligase_C"/>
</dbReference>
<dbReference type="Gene3D" id="3.40.1190.10">
    <property type="entry name" value="Mur-like, catalytic domain"/>
    <property type="match status" value="1"/>
</dbReference>
<evidence type="ECO:0000259" key="12">
    <source>
        <dbReference type="Pfam" id="PF01225"/>
    </source>
</evidence>
<dbReference type="STRING" id="1164594.SAMN05216204_13035"/>
<keyword evidence="2 10" id="KW-0436">Ligase</keyword>
<dbReference type="InterPro" id="IPR051046">
    <property type="entry name" value="MurCDEF_CellWall_CoF430Synth"/>
</dbReference>
<keyword evidence="9 10" id="KW-0961">Cell wall biogenesis/degradation</keyword>
<dbReference type="GO" id="GO:0009252">
    <property type="term" value="P:peptidoglycan biosynthetic process"/>
    <property type="evidence" value="ECO:0007669"/>
    <property type="project" value="UniProtKB-UniRule"/>
</dbReference>
<evidence type="ECO:0000256" key="9">
    <source>
        <dbReference type="ARBA" id="ARBA00023316"/>
    </source>
</evidence>
<dbReference type="OrthoDB" id="9801978at2"/>
<dbReference type="EC" id="6.3.2.10" evidence="10"/>
<sequence>MRGTLAHLAASIPGARLVGADAPFEGVSTDSRTAPAGALFVALKGETFDAHDFLAQVAGRGVAAVVVHALPDGWTLPAIVVPDTLVALGRIANAWRRQYAIPVIGVTGSNGKTTVKEMIASILAAAVGEDARLATQGNLNNEIGVPLTLFRLGAQHQAAVIEMGMNHPGEIGRLAAIAAPTVAMVNNAQREHQEFMHTVEAVARENGSVLQALPADGVAVFPGDDEYTELWRGLAKCEVMTFGLTKDCDVSASYTSTGFGNHLTVTTSSRRRPGPNSGAQPAADASVDARANLGPGLRRDDGSTANGENTFSVTLQAAGEHNVRNALAAFASTLAAGIDVNAIVRGLEAFAPVGGRLQQKQASNGATVIDDTYNANPDSMRAAIDVLAAYPAPRILVVGDMGEVGTQGKQFHEEVGAYAQQRGIETVLATGELARAMAASGARHYEQFDALLAALDSTLGGNSKTTVLVKGSRFMKMERVVQHLTGQTLNKDAH</sequence>
<dbReference type="InterPro" id="IPR013221">
    <property type="entry name" value="Mur_ligase_cen"/>
</dbReference>
<feature type="domain" description="Mur ligase central" evidence="14">
    <location>
        <begin position="106"/>
        <end position="265"/>
    </location>
</feature>
<dbReference type="SUPFAM" id="SSF63418">
    <property type="entry name" value="MurE/MurF N-terminal domain"/>
    <property type="match status" value="1"/>
</dbReference>
<dbReference type="Gene3D" id="3.40.1390.10">
    <property type="entry name" value="MurE/MurF, N-terminal domain"/>
    <property type="match status" value="1"/>
</dbReference>
<dbReference type="GO" id="GO:0051301">
    <property type="term" value="P:cell division"/>
    <property type="evidence" value="ECO:0007669"/>
    <property type="project" value="UniProtKB-KW"/>
</dbReference>
<evidence type="ECO:0000259" key="14">
    <source>
        <dbReference type="Pfam" id="PF08245"/>
    </source>
</evidence>
<dbReference type="GO" id="GO:0071555">
    <property type="term" value="P:cell wall organization"/>
    <property type="evidence" value="ECO:0007669"/>
    <property type="project" value="UniProtKB-KW"/>
</dbReference>
<dbReference type="GO" id="GO:0005737">
    <property type="term" value="C:cytoplasm"/>
    <property type="evidence" value="ECO:0007669"/>
    <property type="project" value="UniProtKB-SubCell"/>
</dbReference>
<evidence type="ECO:0000256" key="8">
    <source>
        <dbReference type="ARBA" id="ARBA00023306"/>
    </source>
</evidence>
<organism evidence="15 16">
    <name type="scientific">Massilia yuzhufengensis</name>
    <dbReference type="NCBI Taxonomy" id="1164594"/>
    <lineage>
        <taxon>Bacteria</taxon>
        <taxon>Pseudomonadati</taxon>
        <taxon>Pseudomonadota</taxon>
        <taxon>Betaproteobacteria</taxon>
        <taxon>Burkholderiales</taxon>
        <taxon>Oxalobacteraceae</taxon>
        <taxon>Telluria group</taxon>
        <taxon>Massilia</taxon>
    </lineage>
</organism>
<dbReference type="PANTHER" id="PTHR43024:SF1">
    <property type="entry name" value="UDP-N-ACETYLMURAMOYL-TRIPEPTIDE--D-ALANYL-D-ALANINE LIGASE"/>
    <property type="match status" value="1"/>
</dbReference>
<dbReference type="SUPFAM" id="SSF53244">
    <property type="entry name" value="MurD-like peptide ligases, peptide-binding domain"/>
    <property type="match status" value="1"/>
</dbReference>
<dbReference type="UniPathway" id="UPA00219"/>
<evidence type="ECO:0000256" key="6">
    <source>
        <dbReference type="ARBA" id="ARBA00022960"/>
    </source>
</evidence>
<evidence type="ECO:0000259" key="13">
    <source>
        <dbReference type="Pfam" id="PF02875"/>
    </source>
</evidence>
<dbReference type="GO" id="GO:0047480">
    <property type="term" value="F:UDP-N-acetylmuramoyl-tripeptide-D-alanyl-D-alanine ligase activity"/>
    <property type="evidence" value="ECO:0007669"/>
    <property type="project" value="UniProtKB-UniRule"/>
</dbReference>
<feature type="domain" description="Mur ligase C-terminal" evidence="13">
    <location>
        <begin position="355"/>
        <end position="473"/>
    </location>
</feature>
<comment type="pathway">
    <text evidence="10">Cell wall biogenesis; peptidoglycan biosynthesis.</text>
</comment>
<keyword evidence="16" id="KW-1185">Reference proteome</keyword>
<comment type="subcellular location">
    <subcellularLocation>
        <location evidence="10">Cytoplasm</location>
    </subcellularLocation>
</comment>
<keyword evidence="6 10" id="KW-0133">Cell shape</keyword>
<dbReference type="AlphaFoldDB" id="A0A1I1TTR9"/>
<name>A0A1I1TTR9_9BURK</name>